<keyword evidence="3" id="KW-0479">Metal-binding</keyword>
<dbReference type="NCBIfam" id="NF041259">
    <property type="entry name" value="mono_DmmA_fam"/>
    <property type="match status" value="1"/>
</dbReference>
<keyword evidence="2" id="KW-0001">2Fe-2S</keyword>
<dbReference type="Proteomes" id="UP001216674">
    <property type="component" value="Unassembled WGS sequence"/>
</dbReference>
<proteinExistence type="predicted"/>
<keyword evidence="6" id="KW-0411">Iron-sulfur</keyword>
<evidence type="ECO:0000313" key="9">
    <source>
        <dbReference type="EMBL" id="MDF3836662.1"/>
    </source>
</evidence>
<evidence type="ECO:0000256" key="1">
    <source>
        <dbReference type="ARBA" id="ARBA00022630"/>
    </source>
</evidence>
<protein>
    <submittedName>
        <fullName evidence="9">Dimethylamine monooxygenase subunit DmmA family protein</fullName>
    </submittedName>
</protein>
<keyword evidence="4" id="KW-0560">Oxidoreductase</keyword>
<accession>A0ABT6AVL3</accession>
<keyword evidence="9" id="KW-0503">Monooxygenase</keyword>
<evidence type="ECO:0000259" key="8">
    <source>
        <dbReference type="Pfam" id="PF22290"/>
    </source>
</evidence>
<reference evidence="9 10" key="1">
    <citation type="submission" date="2023-03" db="EMBL/GenBank/DDBJ databases">
        <title>Draft assemblies of triclosan tolerant bacteria isolated from returned activated sludge.</title>
        <authorList>
            <person name="Van Hamelsveld S."/>
        </authorList>
    </citation>
    <scope>NUCLEOTIDE SEQUENCE [LARGE SCALE GENOMIC DNA]</scope>
    <source>
        <strain evidence="9 10">GW210010_S58</strain>
    </source>
</reference>
<evidence type="ECO:0000256" key="5">
    <source>
        <dbReference type="ARBA" id="ARBA00023004"/>
    </source>
</evidence>
<dbReference type="Pfam" id="PF22290">
    <property type="entry name" value="DmmA-like_N"/>
    <property type="match status" value="1"/>
</dbReference>
<feature type="domain" description="Dimethylamine monooxygenase subunit DmmA-like C-terminal" evidence="7">
    <location>
        <begin position="90"/>
        <end position="133"/>
    </location>
</feature>
<organism evidence="9 10">
    <name type="scientific">Cupriavidus basilensis</name>
    <dbReference type="NCBI Taxonomy" id="68895"/>
    <lineage>
        <taxon>Bacteria</taxon>
        <taxon>Pseudomonadati</taxon>
        <taxon>Pseudomonadota</taxon>
        <taxon>Betaproteobacteria</taxon>
        <taxon>Burkholderiales</taxon>
        <taxon>Burkholderiaceae</taxon>
        <taxon>Cupriavidus</taxon>
    </lineage>
</organism>
<keyword evidence="10" id="KW-1185">Reference proteome</keyword>
<comment type="caution">
    <text evidence="9">The sequence shown here is derived from an EMBL/GenBank/DDBJ whole genome shotgun (WGS) entry which is preliminary data.</text>
</comment>
<keyword evidence="1" id="KW-0285">Flavoprotein</keyword>
<evidence type="ECO:0000313" key="10">
    <source>
        <dbReference type="Proteomes" id="UP001216674"/>
    </source>
</evidence>
<dbReference type="RefSeq" id="WP_276267063.1">
    <property type="nucleotide sequence ID" value="NZ_JARJLM010000452.1"/>
</dbReference>
<gene>
    <name evidence="9" type="ORF">P3W85_27440</name>
</gene>
<name>A0ABT6AVL3_9BURK</name>
<dbReference type="Pfam" id="PF22289">
    <property type="entry name" value="DmmA-like_C"/>
    <property type="match status" value="1"/>
</dbReference>
<feature type="domain" description="Dimethylamine monooxygenase subunit DmmA-like N-terminal" evidence="8">
    <location>
        <begin position="5"/>
        <end position="78"/>
    </location>
</feature>
<dbReference type="EMBL" id="JARJLM010000452">
    <property type="protein sequence ID" value="MDF3836662.1"/>
    <property type="molecule type" value="Genomic_DNA"/>
</dbReference>
<evidence type="ECO:0000256" key="4">
    <source>
        <dbReference type="ARBA" id="ARBA00023002"/>
    </source>
</evidence>
<evidence type="ECO:0000256" key="2">
    <source>
        <dbReference type="ARBA" id="ARBA00022714"/>
    </source>
</evidence>
<evidence type="ECO:0000256" key="6">
    <source>
        <dbReference type="ARBA" id="ARBA00023014"/>
    </source>
</evidence>
<feature type="non-terminal residue" evidence="9">
    <location>
        <position position="1"/>
    </location>
</feature>
<evidence type="ECO:0000259" key="7">
    <source>
        <dbReference type="Pfam" id="PF22289"/>
    </source>
</evidence>
<evidence type="ECO:0000256" key="3">
    <source>
        <dbReference type="ARBA" id="ARBA00022723"/>
    </source>
</evidence>
<dbReference type="GO" id="GO:0004497">
    <property type="term" value="F:monooxygenase activity"/>
    <property type="evidence" value="ECO:0007669"/>
    <property type="project" value="UniProtKB-KW"/>
</dbReference>
<sequence length="143" mass="14742">AGVCRLLYAAGAGADLTQAVLAAGADVTVAASTAALLDELGKALASLPMGLRFYAAGDEDFLAQASRLAERHGLDPAEMQCECVAPGLRRVYCVHCRTCNEAVAGGIAACAGCRRKLLVRDHYSRRLAAFMGVMADAETPGAA</sequence>
<dbReference type="InterPro" id="IPR054582">
    <property type="entry name" value="DmmA-like_N"/>
</dbReference>
<keyword evidence="5" id="KW-0408">Iron</keyword>
<dbReference type="InterPro" id="IPR048037">
    <property type="entry name" value="DmmA-like_C"/>
</dbReference>